<gene>
    <name evidence="2" type="ORF">CHLNCDRAFT_57371</name>
</gene>
<feature type="compositionally biased region" description="Low complexity" evidence="1">
    <location>
        <begin position="152"/>
        <end position="180"/>
    </location>
</feature>
<feature type="compositionally biased region" description="Basic residues" evidence="1">
    <location>
        <begin position="181"/>
        <end position="190"/>
    </location>
</feature>
<accession>E1ZB36</accession>
<dbReference type="GeneID" id="17356541"/>
<keyword evidence="3" id="KW-1185">Reference proteome</keyword>
<sequence length="200" mass="21550">MAAMAAEVVHQAERALLLSDFCEAERHARQACQLAAGQADARELQDRACVVALQTLFETQRFGLAHRLLRGLFGSAASAPPNTLLLWLALALDTDSRREAERLILELLDACQPSGPAGSSNGWSRRQYLALLHLYTLEVLLRELREPAGDALGPGDAAAHQRRGAPVAAERAGAGAAGAVARRRRRRQRGGRLGEQGCDD</sequence>
<name>E1ZB36_CHLVA</name>
<proteinExistence type="predicted"/>
<dbReference type="EMBL" id="GL433840">
    <property type="protein sequence ID" value="EFN57160.1"/>
    <property type="molecule type" value="Genomic_DNA"/>
</dbReference>
<organism evidence="3">
    <name type="scientific">Chlorella variabilis</name>
    <name type="common">Green alga</name>
    <dbReference type="NCBI Taxonomy" id="554065"/>
    <lineage>
        <taxon>Eukaryota</taxon>
        <taxon>Viridiplantae</taxon>
        <taxon>Chlorophyta</taxon>
        <taxon>core chlorophytes</taxon>
        <taxon>Trebouxiophyceae</taxon>
        <taxon>Chlorellales</taxon>
        <taxon>Chlorellaceae</taxon>
        <taxon>Chlorella clade</taxon>
        <taxon>Chlorella</taxon>
    </lineage>
</organism>
<reference evidence="2 3" key="1">
    <citation type="journal article" date="2010" name="Plant Cell">
        <title>The Chlorella variabilis NC64A genome reveals adaptation to photosymbiosis, coevolution with viruses, and cryptic sex.</title>
        <authorList>
            <person name="Blanc G."/>
            <person name="Duncan G."/>
            <person name="Agarkova I."/>
            <person name="Borodovsky M."/>
            <person name="Gurnon J."/>
            <person name="Kuo A."/>
            <person name="Lindquist E."/>
            <person name="Lucas S."/>
            <person name="Pangilinan J."/>
            <person name="Polle J."/>
            <person name="Salamov A."/>
            <person name="Terry A."/>
            <person name="Yamada T."/>
            <person name="Dunigan D.D."/>
            <person name="Grigoriev I.V."/>
            <person name="Claverie J.M."/>
            <person name="Van Etten J.L."/>
        </authorList>
    </citation>
    <scope>NUCLEOTIDE SEQUENCE [LARGE SCALE GENOMIC DNA]</scope>
    <source>
        <strain evidence="2 3">NC64A</strain>
    </source>
</reference>
<protein>
    <submittedName>
        <fullName evidence="2">Expressed protein</fullName>
    </submittedName>
</protein>
<dbReference type="KEGG" id="cvr:CHLNCDRAFT_57371"/>
<dbReference type="InParanoid" id="E1ZB36"/>
<feature type="region of interest" description="Disordered" evidence="1">
    <location>
        <begin position="152"/>
        <end position="200"/>
    </location>
</feature>
<dbReference type="AlphaFoldDB" id="E1ZB36"/>
<dbReference type="RefSeq" id="XP_005849262.1">
    <property type="nucleotide sequence ID" value="XM_005849200.1"/>
</dbReference>
<dbReference type="OrthoDB" id="515006at2759"/>
<evidence type="ECO:0000256" key="1">
    <source>
        <dbReference type="SAM" id="MobiDB-lite"/>
    </source>
</evidence>
<evidence type="ECO:0000313" key="2">
    <source>
        <dbReference type="EMBL" id="EFN57160.1"/>
    </source>
</evidence>
<dbReference type="Proteomes" id="UP000008141">
    <property type="component" value="Unassembled WGS sequence"/>
</dbReference>
<evidence type="ECO:0000313" key="3">
    <source>
        <dbReference type="Proteomes" id="UP000008141"/>
    </source>
</evidence>